<dbReference type="PANTHER" id="PTHR11360:SF290">
    <property type="entry name" value="MONOCARBOXYLATE MFS PERMEASE"/>
    <property type="match status" value="1"/>
</dbReference>
<sequence length="408" mass="43098">MAAQENIQEQPYGWVIVAVATLSLALGFGANLSVTVLIDPFQTEFGWSRAEISMAYTMVTVGAAFGGLVWGSLSDRIGARQIAILASVTLAGAVAAVGYQSNLYAIYLLYLLIGGVGFAGLFTPLLALTGLWFSRRKGMAIGIATAGGALGQGLVPYVARYMISTWDWRTAMLALGVCYLVLLLPAMFLLRPPPVLVQSGAQVRKSNDNLWGMPHTITIPWLSIAGVFCCICMAAPLMHLVPLGTDLGLSPQTAAGLLLALMASGVVGRILFGTIADRVGGLRAYFVASIGQTASVFWFTQTASLPLLYLLSIVFGFFFSGVMTCLLICAREAAPLRITGFAVAIVGMAGWLGMGIGGFQAGYFYDQLGTYSYSYAYAAAAGVINLVIVAILLWYRSARSGMPEPAGA</sequence>
<feature type="transmembrane region" description="Helical" evidence="4">
    <location>
        <begin position="12"/>
        <end position="32"/>
    </location>
</feature>
<evidence type="ECO:0000256" key="4">
    <source>
        <dbReference type="SAM" id="Phobius"/>
    </source>
</evidence>
<dbReference type="Gene3D" id="1.20.1250.20">
    <property type="entry name" value="MFS general substrate transporter like domains"/>
    <property type="match status" value="2"/>
</dbReference>
<feature type="transmembrane region" description="Helical" evidence="4">
    <location>
        <begin position="284"/>
        <end position="301"/>
    </location>
</feature>
<feature type="transmembrane region" description="Helical" evidence="4">
    <location>
        <begin position="107"/>
        <end position="133"/>
    </location>
</feature>
<evidence type="ECO:0000256" key="1">
    <source>
        <dbReference type="ARBA" id="ARBA00022692"/>
    </source>
</evidence>
<accession>A0AAE2ZS07</accession>
<evidence type="ECO:0000256" key="2">
    <source>
        <dbReference type="ARBA" id="ARBA00022989"/>
    </source>
</evidence>
<dbReference type="PROSITE" id="PS50850">
    <property type="entry name" value="MFS"/>
    <property type="match status" value="1"/>
</dbReference>
<name>A0AAE2ZS07_9HYPH</name>
<dbReference type="InterPro" id="IPR036259">
    <property type="entry name" value="MFS_trans_sf"/>
</dbReference>
<keyword evidence="7" id="KW-1185">Reference proteome</keyword>
<dbReference type="RefSeq" id="WP_220230524.1">
    <property type="nucleotide sequence ID" value="NZ_JAICBX010000004.1"/>
</dbReference>
<dbReference type="SUPFAM" id="SSF103473">
    <property type="entry name" value="MFS general substrate transporter"/>
    <property type="match status" value="1"/>
</dbReference>
<reference evidence="6" key="1">
    <citation type="submission" date="2021-08" db="EMBL/GenBank/DDBJ databases">
        <title>Hoeflea bacterium WL0058 sp. nov., isolated from the sediment.</title>
        <authorList>
            <person name="Wang L."/>
            <person name="Zhang D."/>
        </authorList>
    </citation>
    <scope>NUCLEOTIDE SEQUENCE</scope>
    <source>
        <strain evidence="6">WL0058</strain>
    </source>
</reference>
<dbReference type="EMBL" id="JAICBX010000004">
    <property type="protein sequence ID" value="MBW8639822.1"/>
    <property type="molecule type" value="Genomic_DNA"/>
</dbReference>
<keyword evidence="1 4" id="KW-0812">Transmembrane</keyword>
<keyword evidence="2 4" id="KW-1133">Transmembrane helix</keyword>
<protein>
    <submittedName>
        <fullName evidence="6">MFS transporter</fullName>
    </submittedName>
</protein>
<feature type="transmembrane region" description="Helical" evidence="4">
    <location>
        <begin position="253"/>
        <end position="272"/>
    </location>
</feature>
<evidence type="ECO:0000259" key="5">
    <source>
        <dbReference type="PROSITE" id="PS50850"/>
    </source>
</evidence>
<evidence type="ECO:0000256" key="3">
    <source>
        <dbReference type="ARBA" id="ARBA00023136"/>
    </source>
</evidence>
<feature type="transmembrane region" description="Helical" evidence="4">
    <location>
        <begin position="52"/>
        <end position="70"/>
    </location>
</feature>
<dbReference type="GO" id="GO:0022857">
    <property type="term" value="F:transmembrane transporter activity"/>
    <property type="evidence" value="ECO:0007669"/>
    <property type="project" value="InterPro"/>
</dbReference>
<dbReference type="AlphaFoldDB" id="A0AAE2ZS07"/>
<dbReference type="InterPro" id="IPR050327">
    <property type="entry name" value="Proton-linked_MCT"/>
</dbReference>
<evidence type="ECO:0000313" key="7">
    <source>
        <dbReference type="Proteomes" id="UP001196509"/>
    </source>
</evidence>
<comment type="caution">
    <text evidence="6">The sequence shown here is derived from an EMBL/GenBank/DDBJ whole genome shotgun (WGS) entry which is preliminary data.</text>
</comment>
<feature type="transmembrane region" description="Helical" evidence="4">
    <location>
        <begin position="140"/>
        <end position="159"/>
    </location>
</feature>
<dbReference type="PANTHER" id="PTHR11360">
    <property type="entry name" value="MONOCARBOXYLATE TRANSPORTER"/>
    <property type="match status" value="1"/>
</dbReference>
<feature type="transmembrane region" description="Helical" evidence="4">
    <location>
        <begin position="375"/>
        <end position="395"/>
    </location>
</feature>
<organism evidence="6 7">
    <name type="scientific">Flavimaribacter sediminis</name>
    <dbReference type="NCBI Taxonomy" id="2865987"/>
    <lineage>
        <taxon>Bacteria</taxon>
        <taxon>Pseudomonadati</taxon>
        <taxon>Pseudomonadota</taxon>
        <taxon>Alphaproteobacteria</taxon>
        <taxon>Hyphomicrobiales</taxon>
        <taxon>Rhizobiaceae</taxon>
        <taxon>Flavimaribacter</taxon>
    </lineage>
</organism>
<feature type="transmembrane region" description="Helical" evidence="4">
    <location>
        <begin position="307"/>
        <end position="329"/>
    </location>
</feature>
<evidence type="ECO:0000313" key="6">
    <source>
        <dbReference type="EMBL" id="MBW8639822.1"/>
    </source>
</evidence>
<feature type="transmembrane region" description="Helical" evidence="4">
    <location>
        <begin position="219"/>
        <end position="241"/>
    </location>
</feature>
<feature type="transmembrane region" description="Helical" evidence="4">
    <location>
        <begin position="82"/>
        <end position="101"/>
    </location>
</feature>
<feature type="transmembrane region" description="Helical" evidence="4">
    <location>
        <begin position="171"/>
        <end position="190"/>
    </location>
</feature>
<dbReference type="Pfam" id="PF07690">
    <property type="entry name" value="MFS_1"/>
    <property type="match status" value="1"/>
</dbReference>
<feature type="domain" description="Major facilitator superfamily (MFS) profile" evidence="5">
    <location>
        <begin position="15"/>
        <end position="399"/>
    </location>
</feature>
<proteinExistence type="predicted"/>
<dbReference type="Proteomes" id="UP001196509">
    <property type="component" value="Unassembled WGS sequence"/>
</dbReference>
<gene>
    <name evidence="6" type="ORF">K1W69_21690</name>
</gene>
<dbReference type="InterPro" id="IPR011701">
    <property type="entry name" value="MFS"/>
</dbReference>
<dbReference type="InterPro" id="IPR020846">
    <property type="entry name" value="MFS_dom"/>
</dbReference>
<keyword evidence="3 4" id="KW-0472">Membrane</keyword>
<feature type="transmembrane region" description="Helical" evidence="4">
    <location>
        <begin position="341"/>
        <end position="363"/>
    </location>
</feature>